<keyword evidence="6" id="KW-0732">Signal</keyword>
<keyword evidence="5" id="KW-1015">Disulfide bond</keyword>
<reference evidence="7 8" key="1">
    <citation type="submission" date="2018-09" db="EMBL/GenBank/DDBJ databases">
        <title>A high-quality reference genome of wild soybean provides a powerful tool to mine soybean genomes.</title>
        <authorList>
            <person name="Xie M."/>
            <person name="Chung C.Y.L."/>
            <person name="Li M.-W."/>
            <person name="Wong F.-L."/>
            <person name="Chan T.-F."/>
            <person name="Lam H.-M."/>
        </authorList>
    </citation>
    <scope>NUCLEOTIDE SEQUENCE [LARGE SCALE GENOMIC DNA]</scope>
    <source>
        <strain evidence="8">cv. W05</strain>
        <tissue evidence="7">Hypocotyl of etiolated seedlings</tissue>
    </source>
</reference>
<feature type="chain" id="PRO_5019505214" evidence="6">
    <location>
        <begin position="28"/>
        <end position="80"/>
    </location>
</feature>
<evidence type="ECO:0000256" key="3">
    <source>
        <dbReference type="ARBA" id="ARBA00022577"/>
    </source>
</evidence>
<comment type="similarity">
    <text evidence="1">Belongs to the DEFL family.</text>
</comment>
<dbReference type="GO" id="GO:0050832">
    <property type="term" value="P:defense response to fungus"/>
    <property type="evidence" value="ECO:0007669"/>
    <property type="project" value="UniProtKB-KW"/>
</dbReference>
<protein>
    <submittedName>
        <fullName evidence="7">Uncharacterized protein</fullName>
    </submittedName>
</protein>
<keyword evidence="3" id="KW-0295">Fungicide</keyword>
<gene>
    <name evidence="7" type="ORF">D0Y65_024365</name>
</gene>
<feature type="signal peptide" evidence="6">
    <location>
        <begin position="1"/>
        <end position="27"/>
    </location>
</feature>
<name>A0A445J1U3_GLYSO</name>
<dbReference type="GO" id="GO:0031640">
    <property type="term" value="P:killing of cells of another organism"/>
    <property type="evidence" value="ECO:0007669"/>
    <property type="project" value="UniProtKB-KW"/>
</dbReference>
<evidence type="ECO:0000256" key="5">
    <source>
        <dbReference type="ARBA" id="ARBA00023157"/>
    </source>
</evidence>
<evidence type="ECO:0000313" key="8">
    <source>
        <dbReference type="Proteomes" id="UP000289340"/>
    </source>
</evidence>
<keyword evidence="4" id="KW-0611">Plant defense</keyword>
<evidence type="ECO:0000256" key="2">
    <source>
        <dbReference type="ARBA" id="ARBA00022529"/>
    </source>
</evidence>
<evidence type="ECO:0000256" key="4">
    <source>
        <dbReference type="ARBA" id="ARBA00022821"/>
    </source>
</evidence>
<organism evidence="7 8">
    <name type="scientific">Glycine soja</name>
    <name type="common">Wild soybean</name>
    <dbReference type="NCBI Taxonomy" id="3848"/>
    <lineage>
        <taxon>Eukaryota</taxon>
        <taxon>Viridiplantae</taxon>
        <taxon>Streptophyta</taxon>
        <taxon>Embryophyta</taxon>
        <taxon>Tracheophyta</taxon>
        <taxon>Spermatophyta</taxon>
        <taxon>Magnoliopsida</taxon>
        <taxon>eudicotyledons</taxon>
        <taxon>Gunneridae</taxon>
        <taxon>Pentapetalae</taxon>
        <taxon>rosids</taxon>
        <taxon>fabids</taxon>
        <taxon>Fabales</taxon>
        <taxon>Fabaceae</taxon>
        <taxon>Papilionoideae</taxon>
        <taxon>50 kb inversion clade</taxon>
        <taxon>NPAAA clade</taxon>
        <taxon>indigoferoid/millettioid clade</taxon>
        <taxon>Phaseoleae</taxon>
        <taxon>Glycine</taxon>
        <taxon>Glycine subgen. Soja</taxon>
    </lineage>
</organism>
<sequence length="80" mass="8537">MTARRISCFSLVFKIVYIAFLLTPGSTKVICVKGGNCPEAKACYNHCVFFGFKDYGGLCTTDGQNLCCCISDDAAGPSPP</sequence>
<evidence type="ECO:0000256" key="6">
    <source>
        <dbReference type="SAM" id="SignalP"/>
    </source>
</evidence>
<proteinExistence type="inferred from homology"/>
<accession>A0A445J1U3</accession>
<dbReference type="EMBL" id="QZWG01000009">
    <property type="protein sequence ID" value="RZB92318.1"/>
    <property type="molecule type" value="Genomic_DNA"/>
</dbReference>
<dbReference type="Pfam" id="PF25052">
    <property type="entry name" value="AtDEF-like"/>
    <property type="match status" value="1"/>
</dbReference>
<keyword evidence="2" id="KW-0929">Antimicrobial</keyword>
<keyword evidence="8" id="KW-1185">Reference proteome</keyword>
<evidence type="ECO:0000256" key="1">
    <source>
        <dbReference type="ARBA" id="ARBA00006722"/>
    </source>
</evidence>
<dbReference type="Proteomes" id="UP000289340">
    <property type="component" value="Chromosome 9"/>
</dbReference>
<dbReference type="AlphaFoldDB" id="A0A445J1U3"/>
<dbReference type="InterPro" id="IPR010851">
    <property type="entry name" value="DEFL"/>
</dbReference>
<evidence type="ECO:0000313" key="7">
    <source>
        <dbReference type="EMBL" id="RZB92318.1"/>
    </source>
</evidence>
<comment type="caution">
    <text evidence="7">The sequence shown here is derived from an EMBL/GenBank/DDBJ whole genome shotgun (WGS) entry which is preliminary data.</text>
</comment>